<keyword evidence="1" id="KW-0812">Transmembrane</keyword>
<dbReference type="AlphaFoldDB" id="A0A150K842"/>
<evidence type="ECO:0000313" key="2">
    <source>
        <dbReference type="EMBL" id="KYC65723.1"/>
    </source>
</evidence>
<reference evidence="2 4" key="1">
    <citation type="submission" date="2016-01" db="EMBL/GenBank/DDBJ databases">
        <title>Genome Sequences of Twelve Sporeforming Bacillus Species Isolated from Foods.</title>
        <authorList>
            <person name="Berendsen E.M."/>
            <person name="Wells-Bennik M.H."/>
            <person name="Krawcyk A.O."/>
            <person name="De Jong A."/>
            <person name="Holsappel S."/>
            <person name="Eijlander R.T."/>
            <person name="Kuipers O.P."/>
        </authorList>
    </citation>
    <scope>NUCLEOTIDE SEQUENCE [LARGE SCALE GENOMIC DNA]</scope>
    <source>
        <strain evidence="2 4">B4098</strain>
    </source>
</reference>
<keyword evidence="1" id="KW-1133">Transmembrane helix</keyword>
<organism evidence="2 4">
    <name type="scientific">Heyndrickxia coagulans</name>
    <name type="common">Weizmannia coagulans</name>
    <dbReference type="NCBI Taxonomy" id="1398"/>
    <lineage>
        <taxon>Bacteria</taxon>
        <taxon>Bacillati</taxon>
        <taxon>Bacillota</taxon>
        <taxon>Bacilli</taxon>
        <taxon>Bacillales</taxon>
        <taxon>Bacillaceae</taxon>
        <taxon>Heyndrickxia</taxon>
    </lineage>
</organism>
<evidence type="ECO:0000313" key="4">
    <source>
        <dbReference type="Proteomes" id="UP000075288"/>
    </source>
</evidence>
<sequence>MIGYVVSLIVFNLAVFCANKRLSPGQIVQIWTFTIASHLVFDVYIDYKYHGYWYFTKGVDWENLPGMICLLPPVNILYLNWFPFGKRWPKKILYIAVWEVLMLGYEWITLLPAPWGYFHYGWWDFTISALVNPFLLLIVAGFYKWVVWLENKKTVPAEQQLQ</sequence>
<reference evidence="3" key="2">
    <citation type="submission" date="2023-06" db="EMBL/GenBank/DDBJ databases">
        <title>Probiogenomic evaluation and L lactic producing Weizmannia coaggulans BKMTCR2-2 from tree bark.</title>
        <authorList>
            <person name="Mahittikon J."/>
            <person name="Tanasupawat S."/>
        </authorList>
    </citation>
    <scope>NUCLEOTIDE SEQUENCE</scope>
    <source>
        <strain evidence="3">BKMTCR2-2</strain>
    </source>
</reference>
<evidence type="ECO:0000256" key="1">
    <source>
        <dbReference type="SAM" id="Phobius"/>
    </source>
</evidence>
<protein>
    <submittedName>
        <fullName evidence="2">Uncharacterized protein</fullName>
    </submittedName>
</protein>
<comment type="caution">
    <text evidence="2">The sequence shown here is derived from an EMBL/GenBank/DDBJ whole genome shotgun (WGS) entry which is preliminary data.</text>
</comment>
<proteinExistence type="predicted"/>
<keyword evidence="1" id="KW-0472">Membrane</keyword>
<dbReference type="RefSeq" id="WP_041818655.1">
    <property type="nucleotide sequence ID" value="NZ_CP091131.1"/>
</dbReference>
<feature type="transmembrane region" description="Helical" evidence="1">
    <location>
        <begin position="122"/>
        <end position="143"/>
    </location>
</feature>
<feature type="transmembrane region" description="Helical" evidence="1">
    <location>
        <begin position="92"/>
        <end position="110"/>
    </location>
</feature>
<gene>
    <name evidence="2" type="ORF">B4098_0940</name>
    <name evidence="3" type="ORF">QN341_00585</name>
</gene>
<dbReference type="Proteomes" id="UP000075288">
    <property type="component" value="Unassembled WGS sequence"/>
</dbReference>
<dbReference type="EMBL" id="LQYG01000013">
    <property type="protein sequence ID" value="KYC65723.1"/>
    <property type="molecule type" value="Genomic_DNA"/>
</dbReference>
<evidence type="ECO:0000313" key="3">
    <source>
        <dbReference type="EMBL" id="MDL5039603.1"/>
    </source>
</evidence>
<dbReference type="EMBL" id="JASUZX010000001">
    <property type="protein sequence ID" value="MDL5039603.1"/>
    <property type="molecule type" value="Genomic_DNA"/>
</dbReference>
<accession>A0A150K842</accession>
<dbReference type="PATRIC" id="fig|1398.26.peg.863"/>
<dbReference type="Proteomes" id="UP001223084">
    <property type="component" value="Unassembled WGS sequence"/>
</dbReference>
<name>A0A150K842_HEYCO</name>